<accession>A0A4R7I0G2</accession>
<proteinExistence type="predicted"/>
<dbReference type="NCBIfam" id="TIGR02243">
    <property type="entry name" value="putative baseplate assembly protein"/>
    <property type="match status" value="1"/>
</dbReference>
<sequence length="646" mass="70756">MSLPTPRLDDRSFQDLVDEAKRYVQQRCPEWTDHNVSDPGVTLIETFASMTDVLLYRLNRVPDRHYVKFLELIGVQLFPPTAANVDVTFWLSAPATEPLRIPEHTEVATARTPEDEPIDFSTTRPLTIVPTTVDHVASQRADDDLVRHHDEAFVGGQPFFCFSETPVAGDRFLIGLDDSAPSNALLLRFACDIEGIGVDPTNPPLAWEAWNGDGWSPCDVESDTTGGLNRAGDVVIHLPDDHEVSVVDGANGGWLRARVVEAFETQPEYSASPRILALEVMTVGGTAPAVHAKTVVNETLGVSDGVPGQRFRLEHAPVVPGQEVVVEVSGDDGWVDWRSVSDFADSEPDSRHFQLDATSGEVAFGPMVRLADGGVQQYGAVPPTGATIRVERYRTGGGRKANVAAGAITILRTPIPTVNRVVNRRSAAGGLDGEDLENAKVRGPITLRTRNRAVTVEDYEQLARLAAPEILRVRAVPAADSSGVRVLVVPAVADDEQGRLRFEQLIPDDGSLERIADYLDERRTIGARVVVEPPRYQGVTVVARVRARRRFATEPLRDDCLRALYDYLHPTHGGPDGDGWPFGRPVHVGEVYAVLQRLPGTDIIEDARLFAADPVTGERGESVQRLVLDPHSLVFSYEHQVQVVDR</sequence>
<name>A0A4R7I0G2_9ACTN</name>
<reference evidence="1 2" key="1">
    <citation type="submission" date="2019-03" db="EMBL/GenBank/DDBJ databases">
        <title>Sequencing the genomes of 1000 actinobacteria strains.</title>
        <authorList>
            <person name="Klenk H.-P."/>
        </authorList>
    </citation>
    <scope>NUCLEOTIDE SEQUENCE [LARGE SCALE GENOMIC DNA]</scope>
    <source>
        <strain evidence="1 2">DSM 18936</strain>
    </source>
</reference>
<dbReference type="EMBL" id="SOAU01000001">
    <property type="protein sequence ID" value="TDT17017.1"/>
    <property type="molecule type" value="Genomic_DNA"/>
</dbReference>
<comment type="caution">
    <text evidence="1">The sequence shown here is derived from an EMBL/GenBank/DDBJ whole genome shotgun (WGS) entry which is preliminary data.</text>
</comment>
<dbReference type="InterPro" id="IPR011749">
    <property type="entry name" value="CHP02243"/>
</dbReference>
<dbReference type="Proteomes" id="UP000294558">
    <property type="component" value="Unassembled WGS sequence"/>
</dbReference>
<dbReference type="OrthoDB" id="9027184at2"/>
<evidence type="ECO:0000313" key="2">
    <source>
        <dbReference type="Proteomes" id="UP000294558"/>
    </source>
</evidence>
<organism evidence="1 2">
    <name type="scientific">Ilumatobacter fluminis</name>
    <dbReference type="NCBI Taxonomy" id="467091"/>
    <lineage>
        <taxon>Bacteria</taxon>
        <taxon>Bacillati</taxon>
        <taxon>Actinomycetota</taxon>
        <taxon>Acidimicrobiia</taxon>
        <taxon>Acidimicrobiales</taxon>
        <taxon>Ilumatobacteraceae</taxon>
        <taxon>Ilumatobacter</taxon>
    </lineage>
</organism>
<gene>
    <name evidence="1" type="ORF">BDK89_2618</name>
</gene>
<dbReference type="AlphaFoldDB" id="A0A4R7I0G2"/>
<dbReference type="RefSeq" id="WP_133869336.1">
    <property type="nucleotide sequence ID" value="NZ_SOAU01000001.1"/>
</dbReference>
<evidence type="ECO:0000313" key="1">
    <source>
        <dbReference type="EMBL" id="TDT17017.1"/>
    </source>
</evidence>
<keyword evidence="2" id="KW-1185">Reference proteome</keyword>
<protein>
    <submittedName>
        <fullName evidence="1">Putative phage baseplate assembly protein</fullName>
    </submittedName>
</protein>